<protein>
    <recommendedName>
        <fullName evidence="2">Rho termination factor-like N-terminal domain-containing protein</fullName>
    </recommendedName>
</protein>
<feature type="region of interest" description="Disordered" evidence="1">
    <location>
        <begin position="1"/>
        <end position="44"/>
    </location>
</feature>
<reference evidence="3" key="1">
    <citation type="submission" date="2019-10" db="EMBL/GenBank/DDBJ databases">
        <title>Metagenomic sequencing of thiosulfate-disproportionating enrichment culture.</title>
        <authorList>
            <person name="Umezawa K."/>
            <person name="Kojima H."/>
            <person name="Fukui M."/>
        </authorList>
    </citation>
    <scope>NUCLEOTIDE SEQUENCE</scope>
    <source>
        <strain evidence="3">45J</strain>
    </source>
</reference>
<comment type="caution">
    <text evidence="3">The sequence shown here is derived from an EMBL/GenBank/DDBJ whole genome shotgun (WGS) entry which is preliminary data.</text>
</comment>
<evidence type="ECO:0000256" key="1">
    <source>
        <dbReference type="SAM" id="MobiDB-lite"/>
    </source>
</evidence>
<sequence>MKRQKATKKVKAEKKAKTKKTKKAISKKKTVKKTATKTVPKKPVKKSIAKKNIKKVAKKTTIKTAIRKSLTTKPEIKKTLDKLTVAELKALAKELGITLKSGLKKADIIIAISKSKVKIEKSAQEKTKRTQESVPVLLHPKEYGENKLASMPVTPTQVYTYWEITEDTLSQYQGSLNLKVINTNTKAFFYMPISERIGEQFINVRPAGEYTVEIGVINYKGEFVRILKSTVVETPSVGVTVLETKEESQIAGLSEEFFEIPESISSY</sequence>
<dbReference type="Gene3D" id="1.10.720.30">
    <property type="entry name" value="SAP domain"/>
    <property type="match status" value="1"/>
</dbReference>
<dbReference type="InterPro" id="IPR036269">
    <property type="entry name" value="Rho_N_sf"/>
</dbReference>
<organism evidence="3">
    <name type="scientific">hot springs metagenome</name>
    <dbReference type="NCBI Taxonomy" id="433727"/>
    <lineage>
        <taxon>unclassified sequences</taxon>
        <taxon>metagenomes</taxon>
        <taxon>ecological metagenomes</taxon>
    </lineage>
</organism>
<dbReference type="InterPro" id="IPR036361">
    <property type="entry name" value="SAP_dom_sf"/>
</dbReference>
<dbReference type="EMBL" id="BLAB01000001">
    <property type="protein sequence ID" value="GER92839.1"/>
    <property type="molecule type" value="Genomic_DNA"/>
</dbReference>
<dbReference type="SUPFAM" id="SSF68912">
    <property type="entry name" value="Rho N-terminal domain-like"/>
    <property type="match status" value="1"/>
</dbReference>
<dbReference type="GO" id="GO:0006353">
    <property type="term" value="P:DNA-templated transcription termination"/>
    <property type="evidence" value="ECO:0007669"/>
    <property type="project" value="InterPro"/>
</dbReference>
<accession>A0A5J4L3L0</accession>
<evidence type="ECO:0000313" key="3">
    <source>
        <dbReference type="EMBL" id="GER92839.1"/>
    </source>
</evidence>
<dbReference type="InterPro" id="IPR011112">
    <property type="entry name" value="Rho-like_N"/>
</dbReference>
<evidence type="ECO:0000259" key="2">
    <source>
        <dbReference type="SMART" id="SM00959"/>
    </source>
</evidence>
<dbReference type="AlphaFoldDB" id="A0A5J4L3L0"/>
<gene>
    <name evidence="3" type="ORF">A45J_0567</name>
</gene>
<dbReference type="SMART" id="SM00959">
    <property type="entry name" value="Rho_N"/>
    <property type="match status" value="1"/>
</dbReference>
<dbReference type="Pfam" id="PF07498">
    <property type="entry name" value="Rho_N"/>
    <property type="match status" value="1"/>
</dbReference>
<dbReference type="InterPro" id="IPR032585">
    <property type="entry name" value="DUF4912"/>
</dbReference>
<dbReference type="Pfam" id="PF16258">
    <property type="entry name" value="DUF4912"/>
    <property type="match status" value="1"/>
</dbReference>
<feature type="domain" description="Rho termination factor-like N-terminal" evidence="2">
    <location>
        <begin position="79"/>
        <end position="121"/>
    </location>
</feature>
<name>A0A5J4L3L0_9ZZZZ</name>
<proteinExistence type="predicted"/>